<feature type="region of interest" description="Disordered" evidence="1">
    <location>
        <begin position="980"/>
        <end position="1038"/>
    </location>
</feature>
<dbReference type="InterPro" id="IPR003593">
    <property type="entry name" value="AAA+_ATPase"/>
</dbReference>
<accession>A0A9X0B9G0</accession>
<reference evidence="3" key="2">
    <citation type="journal article" date="2023" name="IMA Fungus">
        <title>Comparative genomic study of the Penicillium genus elucidates a diverse pangenome and 15 lateral gene transfer events.</title>
        <authorList>
            <person name="Petersen C."/>
            <person name="Sorensen T."/>
            <person name="Nielsen M.R."/>
            <person name="Sondergaard T.E."/>
            <person name="Sorensen J.L."/>
            <person name="Fitzpatrick D.A."/>
            <person name="Frisvad J.C."/>
            <person name="Nielsen K.L."/>
        </authorList>
    </citation>
    <scope>NUCLEOTIDE SEQUENCE</scope>
    <source>
        <strain evidence="3">IBT 29677</strain>
    </source>
</reference>
<feature type="compositionally biased region" description="Polar residues" evidence="1">
    <location>
        <begin position="931"/>
        <end position="945"/>
    </location>
</feature>
<feature type="region of interest" description="Disordered" evidence="1">
    <location>
        <begin position="139"/>
        <end position="168"/>
    </location>
</feature>
<evidence type="ECO:0000313" key="4">
    <source>
        <dbReference type="Proteomes" id="UP001147747"/>
    </source>
</evidence>
<dbReference type="GO" id="GO:0005524">
    <property type="term" value="F:ATP binding"/>
    <property type="evidence" value="ECO:0007669"/>
    <property type="project" value="InterPro"/>
</dbReference>
<feature type="region of interest" description="Disordered" evidence="1">
    <location>
        <begin position="1"/>
        <end position="21"/>
    </location>
</feature>
<dbReference type="RefSeq" id="XP_056488773.1">
    <property type="nucleotide sequence ID" value="XM_056629471.1"/>
</dbReference>
<dbReference type="Pfam" id="PF23232">
    <property type="entry name" value="AAA_lid_13"/>
    <property type="match status" value="1"/>
</dbReference>
<dbReference type="InterPro" id="IPR027417">
    <property type="entry name" value="P-loop_NTPase"/>
</dbReference>
<dbReference type="EMBL" id="JAPZBU010000006">
    <property type="protein sequence ID" value="KAJ5396721.1"/>
    <property type="molecule type" value="Genomic_DNA"/>
</dbReference>
<evidence type="ECO:0000256" key="1">
    <source>
        <dbReference type="SAM" id="MobiDB-lite"/>
    </source>
</evidence>
<dbReference type="Pfam" id="PF00004">
    <property type="entry name" value="AAA"/>
    <property type="match status" value="1"/>
</dbReference>
<dbReference type="GeneID" id="81368451"/>
<gene>
    <name evidence="3" type="ORF">N7509_004834</name>
</gene>
<dbReference type="SUPFAM" id="SSF52540">
    <property type="entry name" value="P-loop containing nucleoside triphosphate hydrolases"/>
    <property type="match status" value="1"/>
</dbReference>
<feature type="domain" description="AAA+ ATPase" evidence="2">
    <location>
        <begin position="615"/>
        <end position="742"/>
    </location>
</feature>
<dbReference type="InterPro" id="IPR003959">
    <property type="entry name" value="ATPase_AAA_core"/>
</dbReference>
<dbReference type="CDD" id="cd19481">
    <property type="entry name" value="RecA-like_protease"/>
    <property type="match status" value="1"/>
</dbReference>
<dbReference type="Pfam" id="PF22942">
    <property type="entry name" value="DUF7025"/>
    <property type="match status" value="1"/>
</dbReference>
<feature type="region of interest" description="Disordered" evidence="1">
    <location>
        <begin position="916"/>
        <end position="945"/>
    </location>
</feature>
<dbReference type="SMART" id="SM00382">
    <property type="entry name" value="AAA"/>
    <property type="match status" value="1"/>
</dbReference>
<organism evidence="3 4">
    <name type="scientific">Penicillium cosmopolitanum</name>
    <dbReference type="NCBI Taxonomy" id="1131564"/>
    <lineage>
        <taxon>Eukaryota</taxon>
        <taxon>Fungi</taxon>
        <taxon>Dikarya</taxon>
        <taxon>Ascomycota</taxon>
        <taxon>Pezizomycotina</taxon>
        <taxon>Eurotiomycetes</taxon>
        <taxon>Eurotiomycetidae</taxon>
        <taxon>Eurotiales</taxon>
        <taxon>Aspergillaceae</taxon>
        <taxon>Penicillium</taxon>
    </lineage>
</organism>
<keyword evidence="4" id="KW-1185">Reference proteome</keyword>
<evidence type="ECO:0000313" key="3">
    <source>
        <dbReference type="EMBL" id="KAJ5396721.1"/>
    </source>
</evidence>
<dbReference type="Proteomes" id="UP001147747">
    <property type="component" value="Unassembled WGS sequence"/>
</dbReference>
<dbReference type="InterPro" id="IPR054289">
    <property type="entry name" value="DUF7025"/>
</dbReference>
<dbReference type="PANTHER" id="PTHR46411:SF3">
    <property type="entry name" value="AAA+ ATPASE DOMAIN-CONTAINING PROTEIN"/>
    <property type="match status" value="1"/>
</dbReference>
<dbReference type="InterPro" id="IPR056599">
    <property type="entry name" value="AAA_lid_fung"/>
</dbReference>
<dbReference type="PANTHER" id="PTHR46411">
    <property type="entry name" value="FAMILY ATPASE, PUTATIVE-RELATED"/>
    <property type="match status" value="1"/>
</dbReference>
<comment type="caution">
    <text evidence="3">The sequence shown here is derived from an EMBL/GenBank/DDBJ whole genome shotgun (WGS) entry which is preliminary data.</text>
</comment>
<dbReference type="AlphaFoldDB" id="A0A9X0B9G0"/>
<feature type="compositionally biased region" description="Acidic residues" evidence="1">
    <location>
        <begin position="1"/>
        <end position="15"/>
    </location>
</feature>
<evidence type="ECO:0000259" key="2">
    <source>
        <dbReference type="SMART" id="SM00382"/>
    </source>
</evidence>
<dbReference type="Gene3D" id="3.40.50.300">
    <property type="entry name" value="P-loop containing nucleotide triphosphate hydrolases"/>
    <property type="match status" value="1"/>
</dbReference>
<dbReference type="GO" id="GO:0016887">
    <property type="term" value="F:ATP hydrolysis activity"/>
    <property type="evidence" value="ECO:0007669"/>
    <property type="project" value="InterPro"/>
</dbReference>
<dbReference type="OrthoDB" id="10042665at2759"/>
<reference evidence="3" key="1">
    <citation type="submission" date="2022-12" db="EMBL/GenBank/DDBJ databases">
        <authorList>
            <person name="Petersen C."/>
        </authorList>
    </citation>
    <scope>NUCLEOTIDE SEQUENCE</scope>
    <source>
        <strain evidence="3">IBT 29677</strain>
    </source>
</reference>
<feature type="region of interest" description="Disordered" evidence="1">
    <location>
        <begin position="239"/>
        <end position="260"/>
    </location>
</feature>
<name>A0A9X0B9G0_9EURO</name>
<sequence>MPEEESLASDSESEVENAGQFPSNLKPWEVVQSQSVSQERLHIYVLEKRLAAVEAKLLENSKDKRQLTDKEMASSRSVIRKKARRISNPSSLPTLSQVAWLSYDAFKNNFRDDEYQCAIEVLSAGFDLKQEIEEIGPQISFDPTNNPTLPINRGKPRRSERSTPSSVRSAYRVRIRSPSLLLVLNKVIGYGRMDWTTFARPFKPLIFYHDAMKTNLSDLEAKWGETERNQPAEHWSILRGEKTDQSALEPGSTRKRNSSTVSADMMDSVEALRAMRVYVEFVESEVIPLYHQFDEQNGKVTPHRVRFDDLWYLFRLGGLLFNANAADPTNGKARGRSFRSRRVMRVYSITYPDHGTDGYSQNDKVLIRCYSIDHNGESYIPVKGKVTIPYFEGEKDIQSLDIYPVRFAQDHQRILQELDDQGRLFQKCISEKYLSYKGWTIGDYDYPEYIDSDVIVDFVEALKAHPRWSTISHIPALHDGEDNHSVMADDVLGTIWTDKERTQVAANFQDAIYSGAPIDTKERNVNLKTDKFLSGQRERRRNPDGISSDRKFVPVDIRKLRLVVDQGEQFKNVFIAKEHKKMINAVVDSHFERKKIERDPKMANMSQDIIQNKGRGLVILLHGVPGVGKTSTAEAVANAKRKPLFIITCGDLGFSPSEVESSLKEIFRLAHLWDCVLLMDEADVFLSQRSTWDLKRNALVSVFLRILEYYNGILFLTTNRVGTLDEAFKSRIHVILYYPPLSKNQTEGIWRINIRKLKQIEEERHIILDTGSDSDELPELPLKVDEEEILDFALSHWQQHQYGKGRWNGRQIRNAFQIAAALARFEMRTVAKKREMEKPPNTPSEALQGELKARHFKAVAETSHHFEMYMNETMGKTDAEIALEQGNRADHVSRLKQKMTEKPVIQEHLDFDYYEGHSGGQNNYREGRSLPRSSNTTGWGSQGYTTLRQGVDASISLGTRPEMTRSSSSEAFLSFKRHDRSESLHLPKDTLNASPGRPHPEALRPGWPSDSDSKTKSQRRKTQPAISGAWSGLESDYE</sequence>
<protein>
    <recommendedName>
        <fullName evidence="2">AAA+ ATPase domain-containing protein</fullName>
    </recommendedName>
</protein>
<proteinExistence type="predicted"/>